<dbReference type="SUPFAM" id="SSF57850">
    <property type="entry name" value="RING/U-box"/>
    <property type="match status" value="1"/>
</dbReference>
<reference evidence="1" key="2">
    <citation type="submission" date="2025-08" db="UniProtKB">
        <authorList>
            <consortium name="Ensembl"/>
        </authorList>
    </citation>
    <scope>IDENTIFICATION</scope>
</reference>
<name>A0A8C4S062_ERPCA</name>
<gene>
    <name evidence="1" type="primary">si:ch211-284e13.9</name>
</gene>
<reference evidence="1" key="3">
    <citation type="submission" date="2025-09" db="UniProtKB">
        <authorList>
            <consortium name="Ensembl"/>
        </authorList>
    </citation>
    <scope>IDENTIFICATION</scope>
</reference>
<organism evidence="1 2">
    <name type="scientific">Erpetoichthys calabaricus</name>
    <name type="common">Rope fish</name>
    <name type="synonym">Calamoichthys calabaricus</name>
    <dbReference type="NCBI Taxonomy" id="27687"/>
    <lineage>
        <taxon>Eukaryota</taxon>
        <taxon>Metazoa</taxon>
        <taxon>Chordata</taxon>
        <taxon>Craniata</taxon>
        <taxon>Vertebrata</taxon>
        <taxon>Euteleostomi</taxon>
        <taxon>Actinopterygii</taxon>
        <taxon>Polypteriformes</taxon>
        <taxon>Polypteridae</taxon>
        <taxon>Erpetoichthys</taxon>
    </lineage>
</organism>
<dbReference type="Proteomes" id="UP000694620">
    <property type="component" value="Chromosome 3"/>
</dbReference>
<dbReference type="GeneID" id="114647597"/>
<accession>A0A8C4S062</accession>
<evidence type="ECO:0000313" key="2">
    <source>
        <dbReference type="Proteomes" id="UP000694620"/>
    </source>
</evidence>
<sequence length="147" mass="16469">MNESNIQKQCPNCRFPISRGTGQSLRTSCAICSTLYRSVFFFCWDCQRKWKSSFANNDNCGNKKCAIRAALLSMAVIEEPSSSVRGCPYFRACPFCYALVTHTNKGCKMISCGQCNKYFCYKCLSKGYCKSCSIVDNTSSLQALDLL</sequence>
<keyword evidence="2" id="KW-1185">Reference proteome</keyword>
<dbReference type="GeneTree" id="ENSGT00990000204023"/>
<proteinExistence type="predicted"/>
<reference evidence="1" key="1">
    <citation type="submission" date="2021-06" db="EMBL/GenBank/DDBJ databases">
        <authorList>
            <consortium name="Wellcome Sanger Institute Data Sharing"/>
        </authorList>
    </citation>
    <scope>NUCLEOTIDE SEQUENCE [LARGE SCALE GENOMIC DNA]</scope>
</reference>
<dbReference type="RefSeq" id="XP_051780058.1">
    <property type="nucleotide sequence ID" value="XM_051924098.1"/>
</dbReference>
<dbReference type="OrthoDB" id="1431934at2759"/>
<evidence type="ECO:0000313" key="1">
    <source>
        <dbReference type="Ensembl" id="ENSECRP00000010300.1"/>
    </source>
</evidence>
<dbReference type="Ensembl" id="ENSECRT00000010470.1">
    <property type="protein sequence ID" value="ENSECRP00000010300.1"/>
    <property type="gene ID" value="ENSECRG00000006873.1"/>
</dbReference>
<dbReference type="AlphaFoldDB" id="A0A8C4S062"/>
<protein>
    <submittedName>
        <fullName evidence="1">Si:ch211-284e13.9</fullName>
    </submittedName>
</protein>